<dbReference type="PANTHER" id="PTHR43661">
    <property type="entry name" value="D-XYLONATE DEHYDRATASE"/>
    <property type="match status" value="1"/>
</dbReference>
<keyword evidence="19" id="KW-1185">Reference proteome</keyword>
<comment type="pathway">
    <text evidence="13 15">Amino-acid biosynthesis; L-isoleucine biosynthesis; L-isoleucine from 2-oxobutanoate: step 3/4.</text>
</comment>
<evidence type="ECO:0000313" key="19">
    <source>
        <dbReference type="Proteomes" id="UP000494245"/>
    </source>
</evidence>
<dbReference type="Proteomes" id="UP000494245">
    <property type="component" value="Unassembled WGS sequence"/>
</dbReference>
<comment type="function">
    <text evidence="15">Functions in the biosynthesis of branched-chain amino acids. Catalyzes the dehydration of (2R,3R)-2,3-dihydroxy-3-methylpentanoate (2,3-dihydroxy-3-methylvalerate) into 2-oxo-3-methylpentanoate (2-oxo-3-methylvalerate) and of (2R)-2,3-dihydroxy-3-methylbutanoate (2,3-dihydroxyisovalerate) into 2-oxo-3-methylbutanoate (2-oxoisovalerate), the penultimate precursor to L-isoleucine and L-valine, respectively.</text>
</comment>
<dbReference type="RefSeq" id="WP_173086851.1">
    <property type="nucleotide sequence ID" value="NZ_BLTE01000021.1"/>
</dbReference>
<reference evidence="18 19" key="2">
    <citation type="submission" date="2020-05" db="EMBL/GenBank/DDBJ databases">
        <title>Draft genome sequence of Desulfovibrio sp. strainFSS-1.</title>
        <authorList>
            <person name="Shimoshige H."/>
            <person name="Kobayashi H."/>
            <person name="Maekawa T."/>
        </authorList>
    </citation>
    <scope>NUCLEOTIDE SEQUENCE [LARGE SCALE GENOMIC DNA]</scope>
    <source>
        <strain evidence="18 19">SIID29052-01</strain>
    </source>
</reference>
<evidence type="ECO:0000256" key="7">
    <source>
        <dbReference type="ARBA" id="ARBA00023004"/>
    </source>
</evidence>
<evidence type="ECO:0000256" key="1">
    <source>
        <dbReference type="ARBA" id="ARBA00001946"/>
    </source>
</evidence>
<keyword evidence="8 15" id="KW-0411">Iron-sulfur</keyword>
<comment type="subunit">
    <text evidence="15">Homodimer.</text>
</comment>
<feature type="binding site" evidence="15">
    <location>
        <position position="78"/>
    </location>
    <ligand>
        <name>Mg(2+)</name>
        <dbReference type="ChEBI" id="CHEBI:18420"/>
    </ligand>
</feature>
<dbReference type="EC" id="4.2.1.9" evidence="14 15"/>
<protein>
    <recommendedName>
        <fullName evidence="14 15">Dihydroxy-acid dehydratase</fullName>
        <shortName evidence="15">DAD</shortName>
        <ecNumber evidence="14 15">4.2.1.9</ecNumber>
    </recommendedName>
</protein>
<dbReference type="SUPFAM" id="SSF52016">
    <property type="entry name" value="LeuD/IlvD-like"/>
    <property type="match status" value="1"/>
</dbReference>
<dbReference type="Pfam" id="PF00920">
    <property type="entry name" value="ILVD_EDD_N"/>
    <property type="match status" value="1"/>
</dbReference>
<proteinExistence type="inferred from homology"/>
<comment type="catalytic activity">
    <reaction evidence="11">
        <text>(2R)-2,3-dihydroxy-3-methylbutanoate = 3-methyl-2-oxobutanoate + H2O</text>
        <dbReference type="Rhea" id="RHEA:24809"/>
        <dbReference type="ChEBI" id="CHEBI:11851"/>
        <dbReference type="ChEBI" id="CHEBI:15377"/>
        <dbReference type="ChEBI" id="CHEBI:49072"/>
        <dbReference type="EC" id="4.2.1.9"/>
    </reaction>
    <physiologicalReaction direction="left-to-right" evidence="11">
        <dbReference type="Rhea" id="RHEA:24810"/>
    </physiologicalReaction>
</comment>
<sequence>MRSKLMTGGVEKAPHRSLLHALGLTREEIDRPLVGVVNSANEIVPGHIHLDTIATAVKAGVRSAGGTPLEFPVIGVCDGLAMNHAGMRFSLPSREIIADSIEIMATAHPFDALVFIPNCDKTVPAMLMAMLRLDIPSILVSGGPMLAGASAGGPVDLISVFEAVGRVRRGEMDEAQLADLELKACPGCGSCSGMFTANSMNCLSESIGLALPGNGTIPAVTAERVRLAKTAGARVMELLRNNVTPRKIVTSAAVANAVTMDMALGCSTNTVLHLPAIFAEAGLDLTLDIFDAVSARTPNLCKLSPAGHHHIEDLHRAGGIPAVMNALAKRGLIDTSVLTVTGATVAENLKALTPDIRDPDVIRDAAPYSEQGGIAVLKGSLAPEGAVVKQSAVAPEMMRRTLTARCFDSEEEAYKAILAGEIVPGLAVIIRYEGPQGGPGMREMLSPTAAIMGMGLGSDVALITDGRFSGGTRGPAIGHVSPEAAEGGPIGLARDGDVVEIDIPARRMDLMVSEEELAARRAAFKPVEKPLPSGLLRRYARSVKSAAHGAAYKD</sequence>
<dbReference type="GO" id="GO:0004160">
    <property type="term" value="F:dihydroxy-acid dehydratase activity"/>
    <property type="evidence" value="ECO:0007669"/>
    <property type="project" value="UniProtKB-UniRule"/>
</dbReference>
<evidence type="ECO:0000256" key="14">
    <source>
        <dbReference type="ARBA" id="ARBA00029490"/>
    </source>
</evidence>
<comment type="pathway">
    <text evidence="12 15">Amino-acid biosynthesis; L-valine biosynthesis; L-valine from pyruvate: step 3/4.</text>
</comment>
<feature type="binding site" evidence="15">
    <location>
        <position position="120"/>
    </location>
    <ligand>
        <name>Mg(2+)</name>
        <dbReference type="ChEBI" id="CHEBI:18420"/>
    </ligand>
</feature>
<evidence type="ECO:0000256" key="2">
    <source>
        <dbReference type="ARBA" id="ARBA00006486"/>
    </source>
</evidence>
<dbReference type="InterPro" id="IPR020558">
    <property type="entry name" value="DiOHA_6PGluconate_deHydtase_CS"/>
</dbReference>
<evidence type="ECO:0000256" key="8">
    <source>
        <dbReference type="ARBA" id="ARBA00023014"/>
    </source>
</evidence>
<dbReference type="InterPro" id="IPR037237">
    <property type="entry name" value="IlvD/EDD_N"/>
</dbReference>
<keyword evidence="10 15" id="KW-0100">Branched-chain amino acid biosynthesis</keyword>
<dbReference type="InterPro" id="IPR000581">
    <property type="entry name" value="ILV_EDD_N"/>
</dbReference>
<dbReference type="SUPFAM" id="SSF143975">
    <property type="entry name" value="IlvD/EDD N-terminal domain-like"/>
    <property type="match status" value="1"/>
</dbReference>
<keyword evidence="7 15" id="KW-0408">Iron</keyword>
<dbReference type="PROSITE" id="PS00887">
    <property type="entry name" value="ILVD_EDD_2"/>
    <property type="match status" value="1"/>
</dbReference>
<name>A0A6V8M0D3_9BACT</name>
<evidence type="ECO:0000256" key="9">
    <source>
        <dbReference type="ARBA" id="ARBA00023239"/>
    </source>
</evidence>
<dbReference type="GO" id="GO:0009097">
    <property type="term" value="P:isoleucine biosynthetic process"/>
    <property type="evidence" value="ECO:0007669"/>
    <property type="project" value="UniProtKB-UniRule"/>
</dbReference>
<comment type="caution">
    <text evidence="18">The sequence shown here is derived from an EMBL/GenBank/DDBJ whole genome shotgun (WGS) entry which is preliminary data.</text>
</comment>
<keyword evidence="3 15" id="KW-0028">Amino-acid biosynthesis</keyword>
<accession>A0A6V8M0D3</accession>
<feature type="binding site" evidence="15">
    <location>
        <position position="443"/>
    </location>
    <ligand>
        <name>Mg(2+)</name>
        <dbReference type="ChEBI" id="CHEBI:18420"/>
    </ligand>
</feature>
<dbReference type="HAMAP" id="MF_00012">
    <property type="entry name" value="IlvD"/>
    <property type="match status" value="1"/>
</dbReference>
<comment type="catalytic activity">
    <reaction evidence="15">
        <text>(2R,3R)-2,3-dihydroxy-3-methylpentanoate = (S)-3-methyl-2-oxopentanoate + H2O</text>
        <dbReference type="Rhea" id="RHEA:27694"/>
        <dbReference type="ChEBI" id="CHEBI:15377"/>
        <dbReference type="ChEBI" id="CHEBI:35146"/>
        <dbReference type="ChEBI" id="CHEBI:49258"/>
        <dbReference type="EC" id="4.2.1.9"/>
    </reaction>
</comment>
<dbReference type="UniPathway" id="UPA00047">
    <property type="reaction ID" value="UER00057"/>
</dbReference>
<dbReference type="NCBIfam" id="NF002068">
    <property type="entry name" value="PRK00911.1"/>
    <property type="match status" value="1"/>
</dbReference>
<dbReference type="NCBIfam" id="TIGR00110">
    <property type="entry name" value="ilvD"/>
    <property type="match status" value="1"/>
</dbReference>
<evidence type="ECO:0000313" key="18">
    <source>
        <dbReference type="EMBL" id="GFK95709.1"/>
    </source>
</evidence>
<feature type="binding site" description="via carbamate group" evidence="15">
    <location>
        <position position="121"/>
    </location>
    <ligand>
        <name>Mg(2+)</name>
        <dbReference type="ChEBI" id="CHEBI:18420"/>
    </ligand>
</feature>
<evidence type="ECO:0000259" key="17">
    <source>
        <dbReference type="Pfam" id="PF24877"/>
    </source>
</evidence>
<evidence type="ECO:0000256" key="12">
    <source>
        <dbReference type="ARBA" id="ARBA00029436"/>
    </source>
</evidence>
<feature type="modified residue" description="N6-carboxylysine" evidence="15">
    <location>
        <position position="121"/>
    </location>
</feature>
<keyword evidence="9 15" id="KW-0456">Lyase</keyword>
<keyword evidence="5 15" id="KW-0479">Metal-binding</keyword>
<evidence type="ECO:0000256" key="13">
    <source>
        <dbReference type="ARBA" id="ARBA00029437"/>
    </source>
</evidence>
<dbReference type="GO" id="GO:0009099">
    <property type="term" value="P:L-valine biosynthetic process"/>
    <property type="evidence" value="ECO:0007669"/>
    <property type="project" value="UniProtKB-UniRule"/>
</dbReference>
<dbReference type="FunFam" id="3.50.30.80:FF:000001">
    <property type="entry name" value="Dihydroxy-acid dehydratase"/>
    <property type="match status" value="1"/>
</dbReference>
<dbReference type="EMBL" id="BLTE01000021">
    <property type="protein sequence ID" value="GFK95709.1"/>
    <property type="molecule type" value="Genomic_DNA"/>
</dbReference>
<feature type="domain" description="Dihydroxy-acid/6-phosphogluconate dehydratase C-terminal" evidence="17">
    <location>
        <begin position="361"/>
        <end position="550"/>
    </location>
</feature>
<organism evidence="18 19">
    <name type="scientific">Fundidesulfovibrio magnetotacticus</name>
    <dbReference type="NCBI Taxonomy" id="2730080"/>
    <lineage>
        <taxon>Bacteria</taxon>
        <taxon>Pseudomonadati</taxon>
        <taxon>Thermodesulfobacteriota</taxon>
        <taxon>Desulfovibrionia</taxon>
        <taxon>Desulfovibrionales</taxon>
        <taxon>Desulfovibrionaceae</taxon>
        <taxon>Fundidesulfovibrio</taxon>
    </lineage>
</organism>
<reference evidence="18 19" key="1">
    <citation type="submission" date="2020-04" db="EMBL/GenBank/DDBJ databases">
        <authorList>
            <consortium name="Desulfovibrio sp. FSS-1 genome sequencing consortium"/>
            <person name="Shimoshige H."/>
            <person name="Kobayashi H."/>
            <person name="Maekawa T."/>
        </authorList>
    </citation>
    <scope>NUCLEOTIDE SEQUENCE [LARGE SCALE GENOMIC DNA]</scope>
    <source>
        <strain evidence="18 19">SIID29052-01</strain>
    </source>
</reference>
<gene>
    <name evidence="15 18" type="primary">ilvD</name>
    <name evidence="18" type="ORF">NNJEOMEG_03577</name>
</gene>
<dbReference type="PROSITE" id="PS00886">
    <property type="entry name" value="ILVD_EDD_1"/>
    <property type="match status" value="1"/>
</dbReference>
<dbReference type="GO" id="GO:0000287">
    <property type="term" value="F:magnesium ion binding"/>
    <property type="evidence" value="ECO:0007669"/>
    <property type="project" value="UniProtKB-UniRule"/>
</dbReference>
<evidence type="ECO:0000256" key="4">
    <source>
        <dbReference type="ARBA" id="ARBA00022714"/>
    </source>
</evidence>
<evidence type="ECO:0000256" key="15">
    <source>
        <dbReference type="HAMAP-Rule" id="MF_00012"/>
    </source>
</evidence>
<dbReference type="PANTHER" id="PTHR43661:SF3">
    <property type="entry name" value="D-XYLONATE DEHYDRATASE YAGF-RELATED"/>
    <property type="match status" value="1"/>
</dbReference>
<dbReference type="GO" id="GO:0005829">
    <property type="term" value="C:cytosol"/>
    <property type="evidence" value="ECO:0007669"/>
    <property type="project" value="TreeGrafter"/>
</dbReference>
<dbReference type="AlphaFoldDB" id="A0A6V8M0D3"/>
<keyword evidence="4 15" id="KW-0001">2Fe-2S</keyword>
<dbReference type="Pfam" id="PF24877">
    <property type="entry name" value="ILV_EDD_C"/>
    <property type="match status" value="1"/>
</dbReference>
<keyword evidence="6 15" id="KW-0460">Magnesium</keyword>
<dbReference type="InterPro" id="IPR042096">
    <property type="entry name" value="Dihydro-acid_dehy_C"/>
</dbReference>
<comment type="cofactor">
    <cofactor evidence="15">
        <name>[2Fe-2S] cluster</name>
        <dbReference type="ChEBI" id="CHEBI:190135"/>
    </cofactor>
    <text evidence="15">Binds 1 [2Fe-2S] cluster per subunit. This cluster acts as a Lewis acid cofactor.</text>
</comment>
<dbReference type="GO" id="GO:0051537">
    <property type="term" value="F:2 iron, 2 sulfur cluster binding"/>
    <property type="evidence" value="ECO:0007669"/>
    <property type="project" value="UniProtKB-UniRule"/>
</dbReference>
<dbReference type="InterPro" id="IPR056740">
    <property type="entry name" value="ILV_EDD_C"/>
</dbReference>
<feature type="active site" description="Proton acceptor" evidence="15">
    <location>
        <position position="469"/>
    </location>
</feature>
<evidence type="ECO:0000256" key="11">
    <source>
        <dbReference type="ARBA" id="ARBA00029304"/>
    </source>
</evidence>
<comment type="similarity">
    <text evidence="2 15">Belongs to the IlvD/Edd family.</text>
</comment>
<feature type="domain" description="Dihydroxy-acid/6-phosphogluconate dehydratase N-terminal" evidence="16">
    <location>
        <begin position="31"/>
        <end position="348"/>
    </location>
</feature>
<evidence type="ECO:0000256" key="10">
    <source>
        <dbReference type="ARBA" id="ARBA00023304"/>
    </source>
</evidence>
<evidence type="ECO:0000256" key="3">
    <source>
        <dbReference type="ARBA" id="ARBA00022605"/>
    </source>
</evidence>
<dbReference type="Gene3D" id="3.50.30.80">
    <property type="entry name" value="IlvD/EDD C-terminal domain-like"/>
    <property type="match status" value="1"/>
</dbReference>
<evidence type="ECO:0000256" key="5">
    <source>
        <dbReference type="ARBA" id="ARBA00022723"/>
    </source>
</evidence>
<evidence type="ECO:0000259" key="16">
    <source>
        <dbReference type="Pfam" id="PF00920"/>
    </source>
</evidence>
<evidence type="ECO:0000256" key="6">
    <source>
        <dbReference type="ARBA" id="ARBA00022842"/>
    </source>
</evidence>
<comment type="caution">
    <text evidence="15">Lacks conserved residue(s) required for the propagation of feature annotation.</text>
</comment>
<dbReference type="UniPathway" id="UPA00049">
    <property type="reaction ID" value="UER00061"/>
</dbReference>
<dbReference type="InterPro" id="IPR004404">
    <property type="entry name" value="DihydroxyA_deHydtase"/>
</dbReference>
<comment type="cofactor">
    <cofactor evidence="1 15">
        <name>Mg(2+)</name>
        <dbReference type="ChEBI" id="CHEBI:18420"/>
    </cofactor>
</comment>